<evidence type="ECO:0000256" key="3">
    <source>
        <dbReference type="ARBA" id="ARBA00022833"/>
    </source>
</evidence>
<dbReference type="WBParaSite" id="Minc3s01323g22776">
    <property type="protein sequence ID" value="Minc3s01323g22776"/>
    <property type="gene ID" value="Minc3s01323g22776"/>
</dbReference>
<keyword evidence="6" id="KW-1185">Reference proteome</keyword>
<dbReference type="GO" id="GO:0008270">
    <property type="term" value="F:zinc ion binding"/>
    <property type="evidence" value="ECO:0007669"/>
    <property type="project" value="UniProtKB-KW"/>
</dbReference>
<dbReference type="GO" id="GO:0003677">
    <property type="term" value="F:DNA binding"/>
    <property type="evidence" value="ECO:0007669"/>
    <property type="project" value="InterPro"/>
</dbReference>
<keyword evidence="1" id="KW-0479">Metal-binding</keyword>
<evidence type="ECO:0000313" key="7">
    <source>
        <dbReference type="WBParaSite" id="Minc3s01323g22776"/>
    </source>
</evidence>
<feature type="region of interest" description="Disordered" evidence="4">
    <location>
        <begin position="72"/>
        <end position="107"/>
    </location>
</feature>
<sequence length="123" mass="14418">MANNDSWWYYFERIENSLVRCKAEDCKWVRDQGVTKSTTTLKHHLSTKHPDLYKIYQEAKMKKDAKIKKAAESQPKLSFKRATKDIEEIPSPSAKRPQSVLEEQPKISQAFTEWTQKGEKCQI</sequence>
<evidence type="ECO:0000313" key="6">
    <source>
        <dbReference type="Proteomes" id="UP000887563"/>
    </source>
</evidence>
<keyword evidence="3" id="KW-0862">Zinc</keyword>
<dbReference type="InterPro" id="IPR003656">
    <property type="entry name" value="Znf_BED"/>
</dbReference>
<name>A0A914M5P3_MELIC</name>
<evidence type="ECO:0000256" key="1">
    <source>
        <dbReference type="ARBA" id="ARBA00022723"/>
    </source>
</evidence>
<dbReference type="Pfam" id="PF02892">
    <property type="entry name" value="zf-BED"/>
    <property type="match status" value="1"/>
</dbReference>
<accession>A0A914M5P3</accession>
<protein>
    <submittedName>
        <fullName evidence="7">BED-type domain-containing protein</fullName>
    </submittedName>
</protein>
<evidence type="ECO:0000259" key="5">
    <source>
        <dbReference type="Pfam" id="PF02892"/>
    </source>
</evidence>
<evidence type="ECO:0000256" key="2">
    <source>
        <dbReference type="ARBA" id="ARBA00022771"/>
    </source>
</evidence>
<dbReference type="AlphaFoldDB" id="A0A914M5P3"/>
<feature type="domain" description="BED-type" evidence="5">
    <location>
        <begin position="7"/>
        <end position="50"/>
    </location>
</feature>
<organism evidence="6 7">
    <name type="scientific">Meloidogyne incognita</name>
    <name type="common">Southern root-knot nematode worm</name>
    <name type="synonym">Oxyuris incognita</name>
    <dbReference type="NCBI Taxonomy" id="6306"/>
    <lineage>
        <taxon>Eukaryota</taxon>
        <taxon>Metazoa</taxon>
        <taxon>Ecdysozoa</taxon>
        <taxon>Nematoda</taxon>
        <taxon>Chromadorea</taxon>
        <taxon>Rhabditida</taxon>
        <taxon>Tylenchina</taxon>
        <taxon>Tylenchomorpha</taxon>
        <taxon>Tylenchoidea</taxon>
        <taxon>Meloidogynidae</taxon>
        <taxon>Meloidogyninae</taxon>
        <taxon>Meloidogyne</taxon>
        <taxon>Meloidogyne incognita group</taxon>
    </lineage>
</organism>
<dbReference type="Proteomes" id="UP000887563">
    <property type="component" value="Unplaced"/>
</dbReference>
<keyword evidence="2" id="KW-0863">Zinc-finger</keyword>
<reference evidence="7" key="1">
    <citation type="submission" date="2022-11" db="UniProtKB">
        <authorList>
            <consortium name="WormBaseParasite"/>
        </authorList>
    </citation>
    <scope>IDENTIFICATION</scope>
</reference>
<evidence type="ECO:0000256" key="4">
    <source>
        <dbReference type="SAM" id="MobiDB-lite"/>
    </source>
</evidence>
<proteinExistence type="predicted"/>